<keyword evidence="3" id="KW-1185">Reference proteome</keyword>
<proteinExistence type="predicted"/>
<dbReference type="KEGG" id="splu:LK06_025570"/>
<dbReference type="STRING" id="1355015.LK06_025570"/>
<organism evidence="2 3">
    <name type="scientific">Streptomyces pluripotens</name>
    <dbReference type="NCBI Taxonomy" id="1355015"/>
    <lineage>
        <taxon>Bacteria</taxon>
        <taxon>Bacillati</taxon>
        <taxon>Actinomycetota</taxon>
        <taxon>Actinomycetes</taxon>
        <taxon>Kitasatosporales</taxon>
        <taxon>Streptomycetaceae</taxon>
        <taxon>Streptomyces</taxon>
    </lineage>
</organism>
<evidence type="ECO:0000256" key="1">
    <source>
        <dbReference type="SAM" id="MobiDB-lite"/>
    </source>
</evidence>
<feature type="region of interest" description="Disordered" evidence="1">
    <location>
        <begin position="36"/>
        <end position="76"/>
    </location>
</feature>
<reference evidence="2 3" key="1">
    <citation type="submission" date="2017-07" db="EMBL/GenBank/DDBJ databases">
        <title>Genome sequence of Streptomyces pluripotens MUSC 137T.</title>
        <authorList>
            <person name="Ser H.-L."/>
            <person name="Lee L.-H."/>
        </authorList>
    </citation>
    <scope>NUCLEOTIDE SEQUENCE [LARGE SCALE GENOMIC DNA]</scope>
    <source>
        <strain evidence="2 3">MUSC 137</strain>
    </source>
</reference>
<protein>
    <submittedName>
        <fullName evidence="2">Uncharacterized protein</fullName>
    </submittedName>
</protein>
<sequence length="76" mass="7936">MARIRSVLILLVGLLSCTGIIGSGTPPPPEMRAVAAAERGTHPLRTTGPRGDLGDLRPGWECKSNGGSDDQGRDVK</sequence>
<dbReference type="EMBL" id="CP022433">
    <property type="protein sequence ID" value="ASN27016.1"/>
    <property type="molecule type" value="Genomic_DNA"/>
</dbReference>
<dbReference type="RefSeq" id="WP_043432503.1">
    <property type="nucleotide sequence ID" value="NZ_CP021080.1"/>
</dbReference>
<evidence type="ECO:0000313" key="2">
    <source>
        <dbReference type="EMBL" id="ASN27016.1"/>
    </source>
</evidence>
<dbReference type="OrthoDB" id="9810066at2"/>
<name>A0A221P4M0_9ACTN</name>
<dbReference type="Proteomes" id="UP000031501">
    <property type="component" value="Chromosome"/>
</dbReference>
<dbReference type="PROSITE" id="PS51257">
    <property type="entry name" value="PROKAR_LIPOPROTEIN"/>
    <property type="match status" value="1"/>
</dbReference>
<accession>A0A221P4M0</accession>
<evidence type="ECO:0000313" key="3">
    <source>
        <dbReference type="Proteomes" id="UP000031501"/>
    </source>
</evidence>
<dbReference type="AlphaFoldDB" id="A0A221P4M0"/>
<gene>
    <name evidence="2" type="ORF">LK07_26730</name>
</gene>